<comment type="caution">
    <text evidence="1">The sequence shown here is derived from an EMBL/GenBank/DDBJ whole genome shotgun (WGS) entry which is preliminary data.</text>
</comment>
<accession>A0ACC1HAQ4</accession>
<proteinExistence type="predicted"/>
<dbReference type="Proteomes" id="UP001145114">
    <property type="component" value="Unassembled WGS sequence"/>
</dbReference>
<reference evidence="1" key="1">
    <citation type="submission" date="2022-06" db="EMBL/GenBank/DDBJ databases">
        <title>Phylogenomic reconstructions and comparative analyses of Kickxellomycotina fungi.</title>
        <authorList>
            <person name="Reynolds N.K."/>
            <person name="Stajich J.E."/>
            <person name="Barry K."/>
            <person name="Grigoriev I.V."/>
            <person name="Crous P."/>
            <person name="Smith M.E."/>
        </authorList>
    </citation>
    <scope>NUCLEOTIDE SEQUENCE</scope>
    <source>
        <strain evidence="1">RSA 2271</strain>
    </source>
</reference>
<evidence type="ECO:0000313" key="2">
    <source>
        <dbReference type="Proteomes" id="UP001145114"/>
    </source>
</evidence>
<name>A0ACC1HAQ4_9FUNG</name>
<organism evidence="1 2">
    <name type="scientific">Spiromyces aspiralis</name>
    <dbReference type="NCBI Taxonomy" id="68401"/>
    <lineage>
        <taxon>Eukaryota</taxon>
        <taxon>Fungi</taxon>
        <taxon>Fungi incertae sedis</taxon>
        <taxon>Zoopagomycota</taxon>
        <taxon>Kickxellomycotina</taxon>
        <taxon>Kickxellomycetes</taxon>
        <taxon>Kickxellales</taxon>
        <taxon>Kickxellaceae</taxon>
        <taxon>Spiromyces</taxon>
    </lineage>
</organism>
<keyword evidence="2" id="KW-1185">Reference proteome</keyword>
<protein>
    <submittedName>
        <fullName evidence="1">Uncharacterized protein</fullName>
    </submittedName>
</protein>
<dbReference type="EMBL" id="JAMZIH010006863">
    <property type="protein sequence ID" value="KAJ1673507.1"/>
    <property type="molecule type" value="Genomic_DNA"/>
</dbReference>
<sequence length="572" mass="63178">MSETNRLQRQLSQAQVQIEQLEDKCDGLTAELTKAKARYEYDTANLRRTVGQLQREKSEVMAKNQELRSELKGKLQRAGFKGDIDEYLTKGAKDRGDEQDEDSFVGEVAALEHEGSPRQMVGKKGPRSAADLERQVRALEQSNTNMRRQLERSRAALHREKSEKLELRNMLTETQEQVEELRSNAGIGGVMLGEDLGSAISNDIVTDIRTPRSKKPLAFTFSPRKLPRKHILRVRTSSLNDVDEFSPRPSAPPSERKRRALTTIKDDDDGGDDNDDNDNISGFRVANDDYNDGDSTDDVFATPATHLQKFSEKSERRHLAESDNEWDTDPEDAKENFEDEDSVAIRRHQRRMQKLRSMYMTPRVRKPTRSPRHPWATAAATVAGPRVATSGKDPWPAMPDSGEVVDVTPRIRVHSTVSEFPSPSPSSGLFGGSLASELLATGRTSPTVQRPRGDGAPTVPGFSSLATEFGQLSNAFETGATAATKPAMVLFRELGKQNATVVAAAETRSEAIQTALPLDLPLHCDCCTKSRQAPPRSVPQDAVESFAQTESFSVYVDQGAETEAEAAVSEVS</sequence>
<feature type="non-terminal residue" evidence="1">
    <location>
        <position position="572"/>
    </location>
</feature>
<evidence type="ECO:0000313" key="1">
    <source>
        <dbReference type="EMBL" id="KAJ1673507.1"/>
    </source>
</evidence>
<gene>
    <name evidence="1" type="ORF">EV182_005098</name>
</gene>